<dbReference type="GeneID" id="70236561"/>
<dbReference type="InterPro" id="IPR006886">
    <property type="entry name" value="RNA_pol_III_Rpc5"/>
</dbReference>
<reference evidence="1" key="2">
    <citation type="submission" date="2021-01" db="EMBL/GenBank/DDBJ databases">
        <authorList>
            <person name="Schikora-Tamarit M.A."/>
        </authorList>
    </citation>
    <scope>NUCLEOTIDE SEQUENCE</scope>
    <source>
        <strain evidence="1">CBS6075</strain>
    </source>
</reference>
<dbReference type="OrthoDB" id="340681at2759"/>
<dbReference type="RefSeq" id="XP_046060516.1">
    <property type="nucleotide sequence ID" value="XM_046205690.1"/>
</dbReference>
<reference evidence="1" key="1">
    <citation type="journal article" date="2021" name="Open Biol.">
        <title>Shared evolutionary footprints suggest mitochondrial oxidative damage underlies multiple complex I losses in fungi.</title>
        <authorList>
            <person name="Schikora-Tamarit M.A."/>
            <person name="Marcet-Houben M."/>
            <person name="Nosek J."/>
            <person name="Gabaldon T."/>
        </authorList>
    </citation>
    <scope>NUCLEOTIDE SEQUENCE</scope>
    <source>
        <strain evidence="1">CBS6075</strain>
    </source>
</reference>
<name>A0A9P8P3Y9_9ASCO</name>
<protein>
    <submittedName>
        <fullName evidence="1">Uncharacterized protein</fullName>
    </submittedName>
</protein>
<sequence length="1050" mass="114940">MSDPVVKEIPLRLDGPATLMVQYPRKSTENTISEVRLKPNSGILEMDIPTDTTRFYDETKAARWSGTTNQTLKGVLTNGNGYYVGRVRDGELHLSPVTKNCQLRPSFKYIDDLKASKQQREKELNKQLDDQIAPMDEKKRAHVVQMTAKSTSETALRLGGALVSKKTEDEEEWEVYEYSSSVLKQVQFQTGLADELLGNVEVGTLQSNHNRDLKRKVLGGRNQTLGNVITSNNTTKDVDKDGLNTLLGQDELEGLLDGFWSGSSTNVQKVGWRSSVQLNNVHGGHGQTSTVDETSNVTIQLDEVQTKLAGSDFFRVLLGDVSPGKHLLLSESSVVVETELGVHAQNLVVLGLCEWVDLDLGGVLLFEDLVQFFDGVCSLWNGLWSELETRGDLDGQLVGNSGLVVHRELLDGIWVFLGNSLDVHTSLGGSNNQGRLVLSVHDDGQVCLLLGVLSLNNVHGRDNLTSGTGLLGDQLVANHLTSKVLGLFWRLNQSDTGLQSAVEMTLTSTSGQSLGLDDQLVGSQRLGDLVSSLRRKHIKLPVMFPSLFVPVGNEPGMFVGVCSGVDPVRLVFVLTDSFSFEQCVCLGKKELDRLFALNNAAVGSDAEVDTFFARLASLDDVTVLRSEQSVTLAKPDLEFTFPTVRLAGEQLEAARKSFLETLVQTAALESSLIAQLAHELNKKNQIILKLAASIAQDYLGNTLEQDEAILQSKEVQRIFLRTGTLQSSLSSSFDQISQETVANFKAAKPSYTDSLRTSRNDRDLFTSYPIMSKSSPNSCLRTYSIASSTRACTCEYTVSVDDVWTVSFGSKSITSPLTRANSCTSRCLTIWTSMSGRHDTVNTPWASALTHRFLSLENRTTIASVPKNKHASRMASSPRADILVEHLERLAESRVRLSVDRVHVAGSVDVGPGFVESRVDGKTSSVDGRKVAADDIAVLVDVDHVLSLEKSKVVSKRIDPESVWINRVSDGDVTGSSLGEALTSEDTESTGHVLQNPLSLLVRVVELWHKMRRRGSLGDVMDSALRQRVSTRSGGLEGLWHGIWRLSNSL</sequence>
<dbReference type="PANTHER" id="PTHR12069">
    <property type="entry name" value="DNA-DIRECTED RNA POLYMERASES III 80 KDA POLYPEPTIDE RNA POLYMERASE III SUBUNIT 5"/>
    <property type="match status" value="1"/>
</dbReference>
<dbReference type="GO" id="GO:0005666">
    <property type="term" value="C:RNA polymerase III complex"/>
    <property type="evidence" value="ECO:0007669"/>
    <property type="project" value="TreeGrafter"/>
</dbReference>
<dbReference type="PANTHER" id="PTHR12069:SF0">
    <property type="entry name" value="DNA-DIRECTED RNA POLYMERASE III SUBUNIT RPC5"/>
    <property type="match status" value="1"/>
</dbReference>
<dbReference type="Pfam" id="PF04801">
    <property type="entry name" value="RPC5"/>
    <property type="match status" value="1"/>
</dbReference>
<proteinExistence type="predicted"/>
<keyword evidence="2" id="KW-1185">Reference proteome</keyword>
<comment type="caution">
    <text evidence="1">The sequence shown here is derived from an EMBL/GenBank/DDBJ whole genome shotgun (WGS) entry which is preliminary data.</text>
</comment>
<organism evidence="1 2">
    <name type="scientific">Ogataea philodendri</name>
    <dbReference type="NCBI Taxonomy" id="1378263"/>
    <lineage>
        <taxon>Eukaryota</taxon>
        <taxon>Fungi</taxon>
        <taxon>Dikarya</taxon>
        <taxon>Ascomycota</taxon>
        <taxon>Saccharomycotina</taxon>
        <taxon>Pichiomycetes</taxon>
        <taxon>Pichiales</taxon>
        <taxon>Pichiaceae</taxon>
        <taxon>Ogataea</taxon>
    </lineage>
</organism>
<dbReference type="GO" id="GO:0042797">
    <property type="term" value="P:tRNA transcription by RNA polymerase III"/>
    <property type="evidence" value="ECO:0007669"/>
    <property type="project" value="TreeGrafter"/>
</dbReference>
<dbReference type="EMBL" id="JAEUBE010000327">
    <property type="protein sequence ID" value="KAH3664244.1"/>
    <property type="molecule type" value="Genomic_DNA"/>
</dbReference>
<accession>A0A9P8P3Y9</accession>
<dbReference type="AlphaFoldDB" id="A0A9P8P3Y9"/>
<evidence type="ECO:0000313" key="1">
    <source>
        <dbReference type="EMBL" id="KAH3664244.1"/>
    </source>
</evidence>
<gene>
    <name evidence="1" type="ORF">OGAPHI_004596</name>
</gene>
<evidence type="ECO:0000313" key="2">
    <source>
        <dbReference type="Proteomes" id="UP000769157"/>
    </source>
</evidence>
<dbReference type="Proteomes" id="UP000769157">
    <property type="component" value="Unassembled WGS sequence"/>
</dbReference>